<proteinExistence type="predicted"/>
<reference evidence="3" key="1">
    <citation type="submission" date="2013-06" db="EMBL/GenBank/DDBJ databases">
        <authorList>
            <person name="Zhao Q."/>
        </authorList>
    </citation>
    <scope>NUCLEOTIDE SEQUENCE</scope>
    <source>
        <strain evidence="3">cv. W1943</strain>
    </source>
</reference>
<protein>
    <submittedName>
        <fullName evidence="2">Uncharacterized protein</fullName>
    </submittedName>
</protein>
<feature type="region of interest" description="Disordered" evidence="1">
    <location>
        <begin position="28"/>
        <end position="53"/>
    </location>
</feature>
<dbReference type="OMA" id="ENMCEAN"/>
<dbReference type="Proteomes" id="UP000008022">
    <property type="component" value="Unassembled WGS sequence"/>
</dbReference>
<dbReference type="HOGENOM" id="CLU_1318370_0_0_1"/>
<evidence type="ECO:0000256" key="1">
    <source>
        <dbReference type="SAM" id="MobiDB-lite"/>
    </source>
</evidence>
<keyword evidence="3" id="KW-1185">Reference proteome</keyword>
<dbReference type="Gramene" id="ORUFI05G19740.6">
    <property type="protein sequence ID" value="ORUFI05G19740.6"/>
    <property type="gene ID" value="ORUFI05G19740"/>
</dbReference>
<evidence type="ECO:0000313" key="2">
    <source>
        <dbReference type="EnsemblPlants" id="ORUFI05G19740.6"/>
    </source>
</evidence>
<reference evidence="2" key="2">
    <citation type="submission" date="2015-06" db="UniProtKB">
        <authorList>
            <consortium name="EnsemblPlants"/>
        </authorList>
    </citation>
    <scope>IDENTIFICATION</scope>
</reference>
<organism evidence="2 3">
    <name type="scientific">Oryza rufipogon</name>
    <name type="common">Brownbeard rice</name>
    <name type="synonym">Asian wild rice</name>
    <dbReference type="NCBI Taxonomy" id="4529"/>
    <lineage>
        <taxon>Eukaryota</taxon>
        <taxon>Viridiplantae</taxon>
        <taxon>Streptophyta</taxon>
        <taxon>Embryophyta</taxon>
        <taxon>Tracheophyta</taxon>
        <taxon>Spermatophyta</taxon>
        <taxon>Magnoliopsida</taxon>
        <taxon>Liliopsida</taxon>
        <taxon>Poales</taxon>
        <taxon>Poaceae</taxon>
        <taxon>BOP clade</taxon>
        <taxon>Oryzoideae</taxon>
        <taxon>Oryzeae</taxon>
        <taxon>Oryzinae</taxon>
        <taxon>Oryza</taxon>
    </lineage>
</organism>
<sequence>DTPTKSTLQTPLSAHTVALQLPTTRLRAASASLRPSGFRAPARFSPHSRRPPSRPLALAVFLDQLILPAVPPSSPTVPRRHRHRSSPSPTPSSTRSLPHCRRHRSSPPSSSPPSPSSPTSFDAIDPPRRPLFHPPPAPSPTVTVIPLNDQRHRLHRSSPPPSPFSSTRSLPHRRHRHHRYSPPSSPSLDAGALPSLSTAPLSIHGRTVH</sequence>
<feature type="compositionally biased region" description="Basic residues" evidence="1">
    <location>
        <begin position="170"/>
        <end position="180"/>
    </location>
</feature>
<dbReference type="EnsemblPlants" id="ORUFI05G19740.6">
    <property type="protein sequence ID" value="ORUFI05G19740.6"/>
    <property type="gene ID" value="ORUFI05G19740"/>
</dbReference>
<dbReference type="AlphaFoldDB" id="A0A0E0PNA3"/>
<accession>A0A0E0PNA3</accession>
<evidence type="ECO:0000313" key="3">
    <source>
        <dbReference type="Proteomes" id="UP000008022"/>
    </source>
</evidence>
<name>A0A0E0PNA3_ORYRU</name>
<feature type="region of interest" description="Disordered" evidence="1">
    <location>
        <begin position="70"/>
        <end position="209"/>
    </location>
</feature>